<proteinExistence type="predicted"/>
<dbReference type="InterPro" id="IPR011579">
    <property type="entry name" value="ATPase_dom"/>
</dbReference>
<dbReference type="Proteomes" id="UP000006175">
    <property type="component" value="Chromosome"/>
</dbReference>
<keyword evidence="3" id="KW-1185">Reference proteome</keyword>
<dbReference type="Pfam" id="PF01637">
    <property type="entry name" value="ATPase_2"/>
    <property type="match status" value="1"/>
</dbReference>
<protein>
    <submittedName>
        <fullName evidence="2">ATPase</fullName>
    </submittedName>
</protein>
<evidence type="ECO:0000313" key="2">
    <source>
        <dbReference type="EMBL" id="AFL67174.1"/>
    </source>
</evidence>
<dbReference type="KEGG" id="dfd:Desfe_1306"/>
<dbReference type="EMBL" id="CP003321">
    <property type="protein sequence ID" value="AFL67174.1"/>
    <property type="molecule type" value="Genomic_DNA"/>
</dbReference>
<dbReference type="InterPro" id="IPR027417">
    <property type="entry name" value="P-loop_NTPase"/>
</dbReference>
<dbReference type="eggNOG" id="arCOG03408">
    <property type="taxonomic scope" value="Archaea"/>
</dbReference>
<feature type="domain" description="ATPase" evidence="1">
    <location>
        <begin position="19"/>
        <end position="187"/>
    </location>
</feature>
<dbReference type="GO" id="GO:0005524">
    <property type="term" value="F:ATP binding"/>
    <property type="evidence" value="ECO:0007669"/>
    <property type="project" value="InterPro"/>
</dbReference>
<dbReference type="Gene3D" id="3.40.50.300">
    <property type="entry name" value="P-loop containing nucleotide triphosphate hydrolases"/>
    <property type="match status" value="1"/>
</dbReference>
<organism evidence="2 3">
    <name type="scientific">Desulfurococcus amylolyticus DSM 16532</name>
    <dbReference type="NCBI Taxonomy" id="768672"/>
    <lineage>
        <taxon>Archaea</taxon>
        <taxon>Thermoproteota</taxon>
        <taxon>Thermoprotei</taxon>
        <taxon>Desulfurococcales</taxon>
        <taxon>Desulfurococcaceae</taxon>
        <taxon>Desulfurococcus</taxon>
    </lineage>
</organism>
<dbReference type="AlphaFoldDB" id="I3XTA0"/>
<evidence type="ECO:0000259" key="1">
    <source>
        <dbReference type="Pfam" id="PF01637"/>
    </source>
</evidence>
<name>I3XTA0_DESAM</name>
<sequence length="199" mass="22838">MWKALVRIYVDGLDKWLRFVDRDLEMRQLLSFASRGYAFPIAMYSPEGCCKAILLKFFINSIKGGDAMEMHINVLETRDIRNALFVTDETMWKVIESIAINVAVGSGVARASTTLLRRLHEKLSLRGKTLVVVVDDIYKAIGINEVDRYTKMLYKFIGYLHQEFRVSKAIFIIATFEGVSKRIVSKHNHVHVYMGLESN</sequence>
<reference evidence="2 3" key="1">
    <citation type="journal article" date="2012" name="J. Bacteriol.">
        <title>Complete Genome Sequence of Desulfurococcus fermentans, a Hyperthermophilic Cellulolytic Crenarchaeon Isolated from a Freshwater Hot Spring in Kamchatka, Russia.</title>
        <authorList>
            <person name="Susanti D."/>
            <person name="Johnson E.F."/>
            <person name="Rodriguez J.R."/>
            <person name="Anderson I."/>
            <person name="Perevalova A.A."/>
            <person name="Kyrpides N."/>
            <person name="Lucas S."/>
            <person name="Han J."/>
            <person name="Lapidus A."/>
            <person name="Cheng J.F."/>
            <person name="Goodwin L."/>
            <person name="Pitluck S."/>
            <person name="Mavrommatis K."/>
            <person name="Peters L."/>
            <person name="Land M.L."/>
            <person name="Hauser L."/>
            <person name="Gopalan V."/>
            <person name="Chan P.P."/>
            <person name="Lowe T.M."/>
            <person name="Atomi H."/>
            <person name="Bonch-Osmolovskaya E.A."/>
            <person name="Woyke T."/>
            <person name="Mukhopadhyay B."/>
        </authorList>
    </citation>
    <scope>NUCLEOTIDE SEQUENCE [LARGE SCALE GENOMIC DNA]</scope>
    <source>
        <strain evidence="2 3">DSM 16532</strain>
    </source>
</reference>
<accession>I3XTA0</accession>
<evidence type="ECO:0000313" key="3">
    <source>
        <dbReference type="Proteomes" id="UP000006175"/>
    </source>
</evidence>
<gene>
    <name evidence="2" type="ORF">Desfe_1306</name>
</gene>
<dbReference type="HOGENOM" id="CLU_1369477_0_0_2"/>